<protein>
    <submittedName>
        <fullName evidence="1">Uncharacterized protein</fullName>
    </submittedName>
</protein>
<dbReference type="EMBL" id="CP002961">
    <property type="protein sequence ID" value="AFK04922.1"/>
    <property type="molecule type" value="Genomic_DNA"/>
</dbReference>
<name>A0ABM5N5X0_EMTOG</name>
<evidence type="ECO:0000313" key="2">
    <source>
        <dbReference type="Proteomes" id="UP000002875"/>
    </source>
</evidence>
<evidence type="ECO:0000313" key="1">
    <source>
        <dbReference type="EMBL" id="AFK04922.1"/>
    </source>
</evidence>
<sequence>MVKKVLLIFFLFIVEYSTMREYVSFAKITTEINDIEDNSEAEDSTNDDLNNLIEELFVQEQQLQFNFLPITSNFLHFFKYESSFFAHFLIIDSPPPRFL</sequence>
<dbReference type="Proteomes" id="UP000002875">
    <property type="component" value="Chromosome"/>
</dbReference>
<reference evidence="1 2" key="1">
    <citation type="submission" date="2011-07" db="EMBL/GenBank/DDBJ databases">
        <title>The complete genome of chromosome of Emticicia oligotrophica DSM 17448.</title>
        <authorList>
            <consortium name="US DOE Joint Genome Institute (JGI-PGF)"/>
            <person name="Lucas S."/>
            <person name="Han J."/>
            <person name="Lapidus A."/>
            <person name="Bruce D."/>
            <person name="Goodwin L."/>
            <person name="Pitluck S."/>
            <person name="Peters L."/>
            <person name="Kyrpides N."/>
            <person name="Mavromatis K."/>
            <person name="Ivanova N."/>
            <person name="Ovchinnikova G."/>
            <person name="Teshima H."/>
            <person name="Detter J.C."/>
            <person name="Tapia R."/>
            <person name="Han C."/>
            <person name="Land M."/>
            <person name="Hauser L."/>
            <person name="Markowitz V."/>
            <person name="Cheng J.-F."/>
            <person name="Hugenholtz P."/>
            <person name="Woyke T."/>
            <person name="Wu D."/>
            <person name="Tindall B."/>
            <person name="Pomrenke H."/>
            <person name="Brambilla E."/>
            <person name="Klenk H.-P."/>
            <person name="Eisen J.A."/>
        </authorList>
    </citation>
    <scope>NUCLEOTIDE SEQUENCE [LARGE SCALE GENOMIC DNA]</scope>
    <source>
        <strain evidence="1 2">DSM 17448</strain>
    </source>
</reference>
<keyword evidence="2" id="KW-1185">Reference proteome</keyword>
<accession>A0ABM5N5X0</accession>
<proteinExistence type="predicted"/>
<gene>
    <name evidence="1" type="ordered locus">Emtol_3796</name>
</gene>
<organism evidence="1 2">
    <name type="scientific">Emticicia oligotrophica (strain DSM 17448 / CIP 109782 / MTCC 6937 / GPTSA100-15)</name>
    <dbReference type="NCBI Taxonomy" id="929562"/>
    <lineage>
        <taxon>Bacteria</taxon>
        <taxon>Pseudomonadati</taxon>
        <taxon>Bacteroidota</taxon>
        <taxon>Cytophagia</taxon>
        <taxon>Cytophagales</taxon>
        <taxon>Leadbetterellaceae</taxon>
        <taxon>Emticicia</taxon>
    </lineage>
</organism>